<keyword evidence="5 7" id="KW-1133">Transmembrane helix</keyword>
<dbReference type="SUPFAM" id="SSF90123">
    <property type="entry name" value="ABC transporter transmembrane region"/>
    <property type="match status" value="1"/>
</dbReference>
<dbReference type="PROSITE" id="PS50893">
    <property type="entry name" value="ABC_TRANSPORTER_2"/>
    <property type="match status" value="1"/>
</dbReference>
<dbReference type="InterPro" id="IPR017871">
    <property type="entry name" value="ABC_transporter-like_CS"/>
</dbReference>
<dbReference type="InterPro" id="IPR027417">
    <property type="entry name" value="P-loop_NTPase"/>
</dbReference>
<dbReference type="InterPro" id="IPR011527">
    <property type="entry name" value="ABC1_TM_dom"/>
</dbReference>
<keyword evidence="11" id="KW-1185">Reference proteome</keyword>
<feature type="domain" description="ABC transmembrane type-1" evidence="9">
    <location>
        <begin position="17"/>
        <end position="298"/>
    </location>
</feature>
<reference evidence="10 11" key="1">
    <citation type="submission" date="2016-08" db="EMBL/GenBank/DDBJ databases">
        <authorList>
            <person name="Seilhamer J.J."/>
        </authorList>
    </citation>
    <scope>NUCLEOTIDE SEQUENCE [LARGE SCALE GENOMIC DNA]</scope>
    <source>
        <strain evidence="10 11">BRTC-1</strain>
    </source>
</reference>
<proteinExistence type="predicted"/>
<dbReference type="STRING" id="1789224.BFG52_02775"/>
<dbReference type="GO" id="GO:0140359">
    <property type="term" value="F:ABC-type transporter activity"/>
    <property type="evidence" value="ECO:0007669"/>
    <property type="project" value="InterPro"/>
</dbReference>
<evidence type="ECO:0000259" key="8">
    <source>
        <dbReference type="PROSITE" id="PS50893"/>
    </source>
</evidence>
<dbReference type="Gene3D" id="3.40.50.300">
    <property type="entry name" value="P-loop containing nucleotide triphosphate hydrolases"/>
    <property type="match status" value="1"/>
</dbReference>
<dbReference type="PANTHER" id="PTHR24221">
    <property type="entry name" value="ATP-BINDING CASSETTE SUB-FAMILY B"/>
    <property type="match status" value="1"/>
</dbReference>
<dbReference type="InterPro" id="IPR036640">
    <property type="entry name" value="ABC1_TM_sf"/>
</dbReference>
<keyword evidence="4" id="KW-0067">ATP-binding</keyword>
<evidence type="ECO:0000256" key="7">
    <source>
        <dbReference type="SAM" id="Phobius"/>
    </source>
</evidence>
<dbReference type="PROSITE" id="PS50929">
    <property type="entry name" value="ABC_TM1F"/>
    <property type="match status" value="1"/>
</dbReference>
<dbReference type="KEGG" id="ala:BFG52_02775"/>
<evidence type="ECO:0000256" key="2">
    <source>
        <dbReference type="ARBA" id="ARBA00022692"/>
    </source>
</evidence>
<evidence type="ECO:0000256" key="3">
    <source>
        <dbReference type="ARBA" id="ARBA00022741"/>
    </source>
</evidence>
<dbReference type="RefSeq" id="WP_067552341.1">
    <property type="nucleotide sequence ID" value="NZ_CP016895.1"/>
</dbReference>
<dbReference type="PROSITE" id="PS00211">
    <property type="entry name" value="ABC_TRANSPORTER_1"/>
    <property type="match status" value="1"/>
</dbReference>
<dbReference type="Pfam" id="PF00005">
    <property type="entry name" value="ABC_tran"/>
    <property type="match status" value="1"/>
</dbReference>
<evidence type="ECO:0000313" key="11">
    <source>
        <dbReference type="Proteomes" id="UP000093391"/>
    </source>
</evidence>
<evidence type="ECO:0000259" key="9">
    <source>
        <dbReference type="PROSITE" id="PS50929"/>
    </source>
</evidence>
<dbReference type="Pfam" id="PF00664">
    <property type="entry name" value="ABC_membrane"/>
    <property type="match status" value="1"/>
</dbReference>
<keyword evidence="3" id="KW-0547">Nucleotide-binding</keyword>
<dbReference type="GO" id="GO:0016887">
    <property type="term" value="F:ATP hydrolysis activity"/>
    <property type="evidence" value="ECO:0007669"/>
    <property type="project" value="InterPro"/>
</dbReference>
<dbReference type="Gene3D" id="1.20.1560.10">
    <property type="entry name" value="ABC transporter type 1, transmembrane domain"/>
    <property type="match status" value="1"/>
</dbReference>
<dbReference type="Proteomes" id="UP000093391">
    <property type="component" value="Chromosome"/>
</dbReference>
<feature type="transmembrane region" description="Helical" evidence="7">
    <location>
        <begin position="274"/>
        <end position="293"/>
    </location>
</feature>
<sequence length="555" mass="62677">MSPILRIVQQQGIAIGIALFFSFILRLLILVIPIIFGKVLDRLAEGQSDIMSLLLLSAAISILYACMAPFLVQKITQTFQEILRQFSIAMVRVIFQKDYQFFEQKGLGSLIRQLERGTLAYEKLFLFIANILLPNSIGLVLIAVYLAYTANLSLVLFLMVWSILSVCCISYAIKCRRPHIQAINDTEDQLSDDFAETFLAARSIKSLNSLDKSAQQLNRSYRDYAQKSSILSFYSESLKSTQFILLNLASCMIMLLGVYIFLQQQRISIGDFVVIYSLAAIFMGNIISLTEAYKEYDQFKLDKAQLDHILALDNIRMQANTPYDVQTPPILTIQAFQYEIHPYKTLTNPSSFQIEAGMKVVIVGATGEGKTTLMKILAGIIDLPQTVYVDATDLHDFSAQQLAQCRSVSAQFPDFLSGDFQRSILLDYLHAEPESCREHLQTLGFAETTIQRLLTETVAIEQLSGGEKKRLDILRTAYMHSPIIYFDEPTASLDGEVATQVWQFIFAVHRAKTMICISHDASYLQHFDLIIKIQDSQLQVYRNTEQLESLSATAI</sequence>
<evidence type="ECO:0000256" key="1">
    <source>
        <dbReference type="ARBA" id="ARBA00004651"/>
    </source>
</evidence>
<keyword evidence="2 7" id="KW-0812">Transmembrane</keyword>
<dbReference type="InterPro" id="IPR039421">
    <property type="entry name" value="Type_1_exporter"/>
</dbReference>
<feature type="transmembrane region" description="Helical" evidence="7">
    <location>
        <begin position="154"/>
        <end position="173"/>
    </location>
</feature>
<protein>
    <recommendedName>
        <fullName evidence="12">ABC transporter ATP-binding protein</fullName>
    </recommendedName>
</protein>
<evidence type="ECO:0000313" key="10">
    <source>
        <dbReference type="EMBL" id="AOA57389.1"/>
    </source>
</evidence>
<feature type="transmembrane region" description="Helical" evidence="7">
    <location>
        <begin position="124"/>
        <end position="148"/>
    </location>
</feature>
<feature type="domain" description="ABC transporter" evidence="8">
    <location>
        <begin position="325"/>
        <end position="555"/>
    </location>
</feature>
<organism evidence="10 11">
    <name type="scientific">Acinetobacter larvae</name>
    <dbReference type="NCBI Taxonomy" id="1789224"/>
    <lineage>
        <taxon>Bacteria</taxon>
        <taxon>Pseudomonadati</taxon>
        <taxon>Pseudomonadota</taxon>
        <taxon>Gammaproteobacteria</taxon>
        <taxon>Moraxellales</taxon>
        <taxon>Moraxellaceae</taxon>
        <taxon>Acinetobacter</taxon>
    </lineage>
</organism>
<name>A0A1B2LWX4_9GAMM</name>
<dbReference type="SUPFAM" id="SSF52540">
    <property type="entry name" value="P-loop containing nucleoside triphosphate hydrolases"/>
    <property type="match status" value="1"/>
</dbReference>
<feature type="transmembrane region" description="Helical" evidence="7">
    <location>
        <begin position="243"/>
        <end position="262"/>
    </location>
</feature>
<dbReference type="GO" id="GO:0005524">
    <property type="term" value="F:ATP binding"/>
    <property type="evidence" value="ECO:0007669"/>
    <property type="project" value="UniProtKB-KW"/>
</dbReference>
<evidence type="ECO:0000256" key="4">
    <source>
        <dbReference type="ARBA" id="ARBA00022840"/>
    </source>
</evidence>
<keyword evidence="6 7" id="KW-0472">Membrane</keyword>
<dbReference type="OrthoDB" id="8952216at2"/>
<accession>A0A1B2LWX4</accession>
<gene>
    <name evidence="10" type="ORF">BFG52_02775</name>
</gene>
<dbReference type="InterPro" id="IPR003439">
    <property type="entry name" value="ABC_transporter-like_ATP-bd"/>
</dbReference>
<dbReference type="GO" id="GO:0005886">
    <property type="term" value="C:plasma membrane"/>
    <property type="evidence" value="ECO:0007669"/>
    <property type="project" value="UniProtKB-SubCell"/>
</dbReference>
<evidence type="ECO:0008006" key="12">
    <source>
        <dbReference type="Google" id="ProtNLM"/>
    </source>
</evidence>
<evidence type="ECO:0000256" key="5">
    <source>
        <dbReference type="ARBA" id="ARBA00022989"/>
    </source>
</evidence>
<feature type="transmembrane region" description="Helical" evidence="7">
    <location>
        <begin position="12"/>
        <end position="35"/>
    </location>
</feature>
<evidence type="ECO:0000256" key="6">
    <source>
        <dbReference type="ARBA" id="ARBA00023136"/>
    </source>
</evidence>
<comment type="subcellular location">
    <subcellularLocation>
        <location evidence="1">Cell membrane</location>
        <topology evidence="1">Multi-pass membrane protein</topology>
    </subcellularLocation>
</comment>
<dbReference type="PANTHER" id="PTHR24221:SF654">
    <property type="entry name" value="ATP-BINDING CASSETTE SUB-FAMILY B MEMBER 6"/>
    <property type="match status" value="1"/>
</dbReference>
<dbReference type="InterPro" id="IPR003593">
    <property type="entry name" value="AAA+_ATPase"/>
</dbReference>
<dbReference type="SMART" id="SM00382">
    <property type="entry name" value="AAA"/>
    <property type="match status" value="1"/>
</dbReference>
<dbReference type="AlphaFoldDB" id="A0A1B2LWX4"/>
<dbReference type="EMBL" id="CP016895">
    <property type="protein sequence ID" value="AOA57389.1"/>
    <property type="molecule type" value="Genomic_DNA"/>
</dbReference>
<feature type="transmembrane region" description="Helical" evidence="7">
    <location>
        <begin position="50"/>
        <end position="72"/>
    </location>
</feature>